<dbReference type="InterPro" id="IPR036704">
    <property type="entry name" value="RraA/RraA-like_sf"/>
</dbReference>
<dbReference type="GO" id="GO:0046872">
    <property type="term" value="F:metal ion binding"/>
    <property type="evidence" value="ECO:0007669"/>
    <property type="project" value="UniProtKB-KW"/>
</dbReference>
<keyword evidence="13" id="KW-0460">Magnesium</keyword>
<comment type="function">
    <text evidence="8">Catalyzes the aldol cleavage of 4-hydroxy-4-methyl-2-oxoglutarate (HMG) into 2 molecules of pyruvate. Also contains a secondary oxaloacetate (OAA) decarboxylase activity due to the common pyruvate enolate transition state formed following C-C bond cleavage in the retro-aldol and decarboxylation reactions.</text>
</comment>
<evidence type="ECO:0000256" key="7">
    <source>
        <dbReference type="ARBA" id="ARBA00016549"/>
    </source>
</evidence>
<reference evidence="14" key="1">
    <citation type="submission" date="2020-09" db="EMBL/GenBank/DDBJ databases">
        <title>New species isolated from human feces.</title>
        <authorList>
            <person name="Kitahara M."/>
            <person name="Shigeno Y."/>
            <person name="Shime M."/>
            <person name="Matsumoto Y."/>
            <person name="Nakamura S."/>
            <person name="Motooka D."/>
            <person name="Fukuoka S."/>
            <person name="Nishikawa H."/>
            <person name="Benno Y."/>
        </authorList>
    </citation>
    <scope>NUCLEOTIDE SEQUENCE</scope>
    <source>
        <strain evidence="14">MM59</strain>
    </source>
</reference>
<dbReference type="EC" id="4.1.1.112" evidence="6"/>
<evidence type="ECO:0000256" key="6">
    <source>
        <dbReference type="ARBA" id="ARBA00012947"/>
    </source>
</evidence>
<evidence type="ECO:0000256" key="2">
    <source>
        <dbReference type="ARBA" id="ARBA00001968"/>
    </source>
</evidence>
<dbReference type="RefSeq" id="WP_187028073.1">
    <property type="nucleotide sequence ID" value="NZ_CAUWJI010000121.1"/>
</dbReference>
<evidence type="ECO:0000256" key="5">
    <source>
        <dbReference type="ARBA" id="ARBA00012213"/>
    </source>
</evidence>
<sequence>MNTKYTMEELRNSLYSGLICDVLDQMGYRHQFLSNEMGALLPDTVVFGRAFTAVATQVYSMPEDPLTAQCKVLDQMQPGEVFVLTMRGEYNCAILGELMATAINSKGGTGAILDGMARDLKTVRDMKFPLVYRGHLPSTSKGRAEVNECQIPITIDGVTITPGDYVFGDIDGTVVIPGDLIDEVMDRAMEIERREDDVRTRLLNGESLTDTYMKIGAI</sequence>
<dbReference type="EMBL" id="AP023420">
    <property type="protein sequence ID" value="BCK83750.1"/>
    <property type="molecule type" value="Genomic_DNA"/>
</dbReference>
<comment type="similarity">
    <text evidence="3">Belongs to the class II aldolase/RraA-like family.</text>
</comment>
<feature type="binding site" evidence="13">
    <location>
        <position position="118"/>
    </location>
    <ligand>
        <name>substrate</name>
    </ligand>
</feature>
<evidence type="ECO:0000256" key="10">
    <source>
        <dbReference type="ARBA" id="ARBA00030169"/>
    </source>
</evidence>
<name>A0A810Q6L4_9FIRM</name>
<comment type="cofactor">
    <cofactor evidence="13">
        <name>Mg(2+)</name>
        <dbReference type="ChEBI" id="CHEBI:18420"/>
    </cofactor>
</comment>
<protein>
    <recommendedName>
        <fullName evidence="7">Putative 4-hydroxy-4-methyl-2-oxoglutarate aldolase</fullName>
        <ecNumber evidence="6">4.1.1.112</ecNumber>
        <ecNumber evidence="5">4.1.3.17</ecNumber>
    </recommendedName>
    <alternativeName>
        <fullName evidence="11">Oxaloacetate decarboxylase</fullName>
    </alternativeName>
    <alternativeName>
        <fullName evidence="9">Regulator of ribonuclease activity homolog</fullName>
    </alternativeName>
    <alternativeName>
        <fullName evidence="10">RraA-like protein</fullName>
    </alternativeName>
</protein>
<evidence type="ECO:0000313" key="15">
    <source>
        <dbReference type="Proteomes" id="UP000679848"/>
    </source>
</evidence>
<comment type="catalytic activity">
    <reaction evidence="12">
        <text>oxaloacetate + H(+) = pyruvate + CO2</text>
        <dbReference type="Rhea" id="RHEA:15641"/>
        <dbReference type="ChEBI" id="CHEBI:15361"/>
        <dbReference type="ChEBI" id="CHEBI:15378"/>
        <dbReference type="ChEBI" id="CHEBI:16452"/>
        <dbReference type="ChEBI" id="CHEBI:16526"/>
        <dbReference type="EC" id="4.1.1.112"/>
    </reaction>
</comment>
<proteinExistence type="inferred from homology"/>
<dbReference type="CDD" id="cd16841">
    <property type="entry name" value="RraA_family"/>
    <property type="match status" value="1"/>
</dbReference>
<dbReference type="AlphaFoldDB" id="A0A810Q6L4"/>
<accession>A0A810Q6L4</accession>
<dbReference type="Pfam" id="PF03737">
    <property type="entry name" value="RraA-like"/>
    <property type="match status" value="1"/>
</dbReference>
<evidence type="ECO:0000256" key="4">
    <source>
        <dbReference type="ARBA" id="ARBA00011233"/>
    </source>
</evidence>
<evidence type="ECO:0000256" key="8">
    <source>
        <dbReference type="ARBA" id="ARBA00025046"/>
    </source>
</evidence>
<keyword evidence="13" id="KW-0479">Metal-binding</keyword>
<evidence type="ECO:0000256" key="12">
    <source>
        <dbReference type="ARBA" id="ARBA00047973"/>
    </source>
</evidence>
<dbReference type="Gene3D" id="3.50.30.40">
    <property type="entry name" value="Ribonuclease E inhibitor RraA/RraA-like"/>
    <property type="match status" value="1"/>
</dbReference>
<feature type="binding site" evidence="13">
    <location>
        <position position="119"/>
    </location>
    <ligand>
        <name>Mg(2+)</name>
        <dbReference type="ChEBI" id="CHEBI:18420"/>
    </ligand>
</feature>
<dbReference type="KEGG" id="pfaa:MM59RIKEN_10690"/>
<evidence type="ECO:0000256" key="13">
    <source>
        <dbReference type="PIRSR" id="PIRSR605493-1"/>
    </source>
</evidence>
<evidence type="ECO:0000256" key="9">
    <source>
        <dbReference type="ARBA" id="ARBA00029596"/>
    </source>
</evidence>
<evidence type="ECO:0000256" key="11">
    <source>
        <dbReference type="ARBA" id="ARBA00032305"/>
    </source>
</evidence>
<gene>
    <name evidence="14" type="ORF">MM59RIKEN_10690</name>
</gene>
<evidence type="ECO:0000256" key="3">
    <source>
        <dbReference type="ARBA" id="ARBA00008621"/>
    </source>
</evidence>
<evidence type="ECO:0000256" key="1">
    <source>
        <dbReference type="ARBA" id="ARBA00001342"/>
    </source>
</evidence>
<dbReference type="SUPFAM" id="SSF89562">
    <property type="entry name" value="RraA-like"/>
    <property type="match status" value="1"/>
</dbReference>
<comment type="cofactor">
    <cofactor evidence="2">
        <name>a divalent metal cation</name>
        <dbReference type="ChEBI" id="CHEBI:60240"/>
    </cofactor>
</comment>
<dbReference type="EC" id="4.1.3.17" evidence="5"/>
<dbReference type="GO" id="GO:0047443">
    <property type="term" value="F:4-hydroxy-4-methyl-2-oxoglutarate aldolase activity"/>
    <property type="evidence" value="ECO:0007669"/>
    <property type="project" value="UniProtKB-EC"/>
</dbReference>
<dbReference type="PANTHER" id="PTHR33254:SF4">
    <property type="entry name" value="4-HYDROXY-4-METHYL-2-OXOGLUTARATE ALDOLASE 3-RELATED"/>
    <property type="match status" value="1"/>
</dbReference>
<dbReference type="InterPro" id="IPR005493">
    <property type="entry name" value="RraA/RraA-like"/>
</dbReference>
<keyword evidence="15" id="KW-1185">Reference proteome</keyword>
<dbReference type="GO" id="GO:0008948">
    <property type="term" value="F:oxaloacetate decarboxylase activity"/>
    <property type="evidence" value="ECO:0007669"/>
    <property type="project" value="UniProtKB-EC"/>
</dbReference>
<feature type="binding site" evidence="13">
    <location>
        <begin position="96"/>
        <end position="99"/>
    </location>
    <ligand>
        <name>substrate</name>
    </ligand>
</feature>
<evidence type="ECO:0000313" key="14">
    <source>
        <dbReference type="EMBL" id="BCK83750.1"/>
    </source>
</evidence>
<dbReference type="PANTHER" id="PTHR33254">
    <property type="entry name" value="4-HYDROXY-4-METHYL-2-OXOGLUTARATE ALDOLASE 3-RELATED"/>
    <property type="match status" value="1"/>
</dbReference>
<dbReference type="Proteomes" id="UP000679848">
    <property type="component" value="Chromosome"/>
</dbReference>
<comment type="subunit">
    <text evidence="4">Homotrimer.</text>
</comment>
<comment type="catalytic activity">
    <reaction evidence="1">
        <text>4-hydroxy-4-methyl-2-oxoglutarate = 2 pyruvate</text>
        <dbReference type="Rhea" id="RHEA:22748"/>
        <dbReference type="ChEBI" id="CHEBI:15361"/>
        <dbReference type="ChEBI" id="CHEBI:58276"/>
        <dbReference type="EC" id="4.1.3.17"/>
    </reaction>
</comment>
<organism evidence="14 15">
    <name type="scientific">Pusillibacter faecalis</name>
    <dbReference type="NCBI Taxonomy" id="2714358"/>
    <lineage>
        <taxon>Bacteria</taxon>
        <taxon>Bacillati</taxon>
        <taxon>Bacillota</taxon>
        <taxon>Clostridia</taxon>
        <taxon>Eubacteriales</taxon>
        <taxon>Oscillospiraceae</taxon>
        <taxon>Pusillibacter</taxon>
    </lineage>
</organism>